<dbReference type="STRING" id="1117707.VQ7734_00890"/>
<proteinExistence type="predicted"/>
<dbReference type="GO" id="GO:0009432">
    <property type="term" value="P:SOS response"/>
    <property type="evidence" value="ECO:0007669"/>
    <property type="project" value="TreeGrafter"/>
</dbReference>
<name>A0A1M7YRC5_9VIBR</name>
<accession>A0A1M7YRC5</accession>
<dbReference type="NCBIfam" id="NF038074">
    <property type="entry name" value="fam_STM4014"/>
    <property type="match status" value="1"/>
</dbReference>
<dbReference type="SUPFAM" id="SSF56059">
    <property type="entry name" value="Glutathione synthetase ATP-binding domain-like"/>
    <property type="match status" value="1"/>
</dbReference>
<sequence>MAVTCSRLWIYIGHPENRRKQFFTQSLPDGETLVVLSYQALLAAPCLNSYLLHQLHGYEAGQWLVKIDSPGENFAVEKALLSRAQPGQYDDLTFDKGCFRHLKFWFVAFRHLLLDLANTLQSLASSSQTRLTFLNTPEAIITMTDKLSCQRRLIDQQVPVPPLLPEMQNFEQLTDYMLTHRCRQVFVKTRYGSSASGVMALRVHPDGRRMIARTSLELGTHGRFYNSLKIRTYQDRQAIAACFDAIYSQQGYCEHWLPKPQLAGLGFDLRILVIDGRAAHHVTRCSRSPMTNLHLGNQRGDILQHPQGEMWLMQARQVAEQAAAAIPGGRCIGADVICGKSGLPANSASGSDSSEIQARVLELNAFGDLLPGIEFDGMDSCQAQIKALLCG</sequence>
<evidence type="ECO:0000313" key="2">
    <source>
        <dbReference type="Proteomes" id="UP000184600"/>
    </source>
</evidence>
<protein>
    <recommendedName>
        <fullName evidence="3">ATP-grasp domain-containing protein</fullName>
    </recommendedName>
</protein>
<reference evidence="2" key="1">
    <citation type="submission" date="2016-12" db="EMBL/GenBank/DDBJ databases">
        <authorList>
            <person name="Rodrigo-Torres L."/>
            <person name="Arahal R.D."/>
            <person name="Lucena T."/>
        </authorList>
    </citation>
    <scope>NUCLEOTIDE SEQUENCE [LARGE SCALE GENOMIC DNA]</scope>
</reference>
<dbReference type="InterPro" id="IPR047778">
    <property type="entry name" value="STM4014-like"/>
</dbReference>
<dbReference type="RefSeq" id="WP_073580073.1">
    <property type="nucleotide sequence ID" value="NZ_AP024897.1"/>
</dbReference>
<dbReference type="Gene3D" id="3.30.470.20">
    <property type="entry name" value="ATP-grasp fold, B domain"/>
    <property type="match status" value="1"/>
</dbReference>
<keyword evidence="2" id="KW-1185">Reference proteome</keyword>
<dbReference type="OrthoDB" id="9789963at2"/>
<dbReference type="Proteomes" id="UP000184600">
    <property type="component" value="Unassembled WGS sequence"/>
</dbReference>
<dbReference type="PANTHER" id="PTHR21621:SF0">
    <property type="entry name" value="BETA-CITRYLGLUTAMATE SYNTHASE B-RELATED"/>
    <property type="match status" value="1"/>
</dbReference>
<evidence type="ECO:0008006" key="3">
    <source>
        <dbReference type="Google" id="ProtNLM"/>
    </source>
</evidence>
<dbReference type="GO" id="GO:0005737">
    <property type="term" value="C:cytoplasm"/>
    <property type="evidence" value="ECO:0007669"/>
    <property type="project" value="TreeGrafter"/>
</dbReference>
<evidence type="ECO:0000313" key="1">
    <source>
        <dbReference type="EMBL" id="SHO55171.1"/>
    </source>
</evidence>
<dbReference type="GO" id="GO:0018169">
    <property type="term" value="F:ribosomal S6-glutamic acid ligase activity"/>
    <property type="evidence" value="ECO:0007669"/>
    <property type="project" value="TreeGrafter"/>
</dbReference>
<organism evidence="1 2">
    <name type="scientific">Vibrio quintilis</name>
    <dbReference type="NCBI Taxonomy" id="1117707"/>
    <lineage>
        <taxon>Bacteria</taxon>
        <taxon>Pseudomonadati</taxon>
        <taxon>Pseudomonadota</taxon>
        <taxon>Gammaproteobacteria</taxon>
        <taxon>Vibrionales</taxon>
        <taxon>Vibrionaceae</taxon>
        <taxon>Vibrio</taxon>
    </lineage>
</organism>
<dbReference type="EMBL" id="FRFG01000012">
    <property type="protein sequence ID" value="SHO55171.1"/>
    <property type="molecule type" value="Genomic_DNA"/>
</dbReference>
<gene>
    <name evidence="1" type="ORF">VQ7734_00890</name>
</gene>
<dbReference type="AlphaFoldDB" id="A0A1M7YRC5"/>
<dbReference type="PANTHER" id="PTHR21621">
    <property type="entry name" value="RIBOSOMAL PROTEIN S6 MODIFICATION PROTEIN"/>
    <property type="match status" value="1"/>
</dbReference>